<sequence length="74" mass="7709">MAVPVAGPGAHQRHPRCDRVEQRLLLLSGAVVGDLENVGAQLGGAGGEQVALLIDLRVARQQDPDPGHVGPQDE</sequence>
<evidence type="ECO:0000313" key="1">
    <source>
        <dbReference type="EMBL" id="GAA1757594.1"/>
    </source>
</evidence>
<gene>
    <name evidence="1" type="ORF">GCM10009681_31070</name>
</gene>
<accession>A0ABN2KJ87</accession>
<comment type="caution">
    <text evidence="1">The sequence shown here is derived from an EMBL/GenBank/DDBJ whole genome shotgun (WGS) entry which is preliminary data.</text>
</comment>
<evidence type="ECO:0000313" key="2">
    <source>
        <dbReference type="Proteomes" id="UP001500655"/>
    </source>
</evidence>
<dbReference type="Proteomes" id="UP001500655">
    <property type="component" value="Unassembled WGS sequence"/>
</dbReference>
<dbReference type="EMBL" id="BAAALS010000014">
    <property type="protein sequence ID" value="GAA1757594.1"/>
    <property type="molecule type" value="Genomic_DNA"/>
</dbReference>
<reference evidence="1 2" key="1">
    <citation type="journal article" date="2019" name="Int. J. Syst. Evol. Microbiol.">
        <title>The Global Catalogue of Microorganisms (GCM) 10K type strain sequencing project: providing services to taxonomists for standard genome sequencing and annotation.</title>
        <authorList>
            <consortium name="The Broad Institute Genomics Platform"/>
            <consortium name="The Broad Institute Genome Sequencing Center for Infectious Disease"/>
            <person name="Wu L."/>
            <person name="Ma J."/>
        </authorList>
    </citation>
    <scope>NUCLEOTIDE SEQUENCE [LARGE SCALE GENOMIC DNA]</scope>
    <source>
        <strain evidence="1 2">JCM 13249</strain>
    </source>
</reference>
<organism evidence="1 2">
    <name type="scientific">Luedemannella helvata</name>
    <dbReference type="NCBI Taxonomy" id="349315"/>
    <lineage>
        <taxon>Bacteria</taxon>
        <taxon>Bacillati</taxon>
        <taxon>Actinomycetota</taxon>
        <taxon>Actinomycetes</taxon>
        <taxon>Micromonosporales</taxon>
        <taxon>Micromonosporaceae</taxon>
        <taxon>Luedemannella</taxon>
    </lineage>
</organism>
<keyword evidence="2" id="KW-1185">Reference proteome</keyword>
<proteinExistence type="predicted"/>
<name>A0ABN2KJ87_9ACTN</name>
<protein>
    <submittedName>
        <fullName evidence="1">Uncharacterized protein</fullName>
    </submittedName>
</protein>